<dbReference type="Proteomes" id="UP000716291">
    <property type="component" value="Unassembled WGS sequence"/>
</dbReference>
<evidence type="ECO:0000313" key="1">
    <source>
        <dbReference type="EMBL" id="KAG1314899.1"/>
    </source>
</evidence>
<reference evidence="1" key="1">
    <citation type="journal article" date="2020" name="Microb. Genom.">
        <title>Genetic diversity of clinical and environmental Mucorales isolates obtained from an investigation of mucormycosis cases among solid organ transplant recipients.</title>
        <authorList>
            <person name="Nguyen M.H."/>
            <person name="Kaul D."/>
            <person name="Muto C."/>
            <person name="Cheng S.J."/>
            <person name="Richter R.A."/>
            <person name="Bruno V.M."/>
            <person name="Liu G."/>
            <person name="Beyhan S."/>
            <person name="Sundermann A.J."/>
            <person name="Mounaud S."/>
            <person name="Pasculle A.W."/>
            <person name="Nierman W.C."/>
            <person name="Driscoll E."/>
            <person name="Cumbie R."/>
            <person name="Clancy C.J."/>
            <person name="Dupont C.L."/>
        </authorList>
    </citation>
    <scope>NUCLEOTIDE SEQUENCE</scope>
    <source>
        <strain evidence="1">GL11</strain>
    </source>
</reference>
<protein>
    <submittedName>
        <fullName evidence="1">Uncharacterized protein</fullName>
    </submittedName>
</protein>
<proteinExistence type="predicted"/>
<gene>
    <name evidence="1" type="ORF">G6F64_001109</name>
</gene>
<comment type="caution">
    <text evidence="1">The sequence shown here is derived from an EMBL/GenBank/DDBJ whole genome shotgun (WGS) entry which is preliminary data.</text>
</comment>
<accession>A0A9P6XJL2</accession>
<name>A0A9P6XJL2_RHIOR</name>
<organism evidence="1 2">
    <name type="scientific">Rhizopus oryzae</name>
    <name type="common">Mucormycosis agent</name>
    <name type="synonym">Rhizopus arrhizus var. delemar</name>
    <dbReference type="NCBI Taxonomy" id="64495"/>
    <lineage>
        <taxon>Eukaryota</taxon>
        <taxon>Fungi</taxon>
        <taxon>Fungi incertae sedis</taxon>
        <taxon>Mucoromycota</taxon>
        <taxon>Mucoromycotina</taxon>
        <taxon>Mucoromycetes</taxon>
        <taxon>Mucorales</taxon>
        <taxon>Mucorineae</taxon>
        <taxon>Rhizopodaceae</taxon>
        <taxon>Rhizopus</taxon>
    </lineage>
</organism>
<evidence type="ECO:0000313" key="2">
    <source>
        <dbReference type="Proteomes" id="UP000716291"/>
    </source>
</evidence>
<keyword evidence="2" id="KW-1185">Reference proteome</keyword>
<dbReference type="EMBL" id="JAANQT010000079">
    <property type="protein sequence ID" value="KAG1314899.1"/>
    <property type="molecule type" value="Genomic_DNA"/>
</dbReference>
<sequence>MRKLPQIAIKTKKHIGECELFTMYFDPILSALLSDPDKNVLLRWSNVTCDETGEMRPDATISKLCQRDFGPSLGFGEVKLARPSTDNHALCHDLLRLAIFAKDTVDINKLQAAMTFQINGYNIVFFLTRLRHDGIYFMQEIGQLTFPRSLEELASFVNLKSIRTLLMVTETFWRLCRPLHDEECWEAKRRPTHPAIYSLIDSTKDRRRFCALRFE</sequence>
<dbReference type="AlphaFoldDB" id="A0A9P6XJL2"/>